<gene>
    <name evidence="1" type="ORF">N5C05_03370</name>
</gene>
<organism evidence="1 2">
    <name type="scientific">Aquipseudomonas alcaligenes</name>
    <name type="common">Pseudomonas alcaligenes</name>
    <dbReference type="NCBI Taxonomy" id="43263"/>
    <lineage>
        <taxon>Bacteria</taxon>
        <taxon>Pseudomonadati</taxon>
        <taxon>Pseudomonadota</taxon>
        <taxon>Gammaproteobacteria</taxon>
        <taxon>Pseudomonadales</taxon>
        <taxon>Pseudomonadaceae</taxon>
        <taxon>Aquipseudomonas</taxon>
    </lineage>
</organism>
<protein>
    <submittedName>
        <fullName evidence="1">Uncharacterized protein</fullName>
    </submittedName>
</protein>
<dbReference type="EMBL" id="JAOBYN010000002">
    <property type="protein sequence ID" value="MDH1053795.1"/>
    <property type="molecule type" value="Genomic_DNA"/>
</dbReference>
<reference evidence="1" key="1">
    <citation type="submission" date="2022-09" db="EMBL/GenBank/DDBJ databases">
        <title>Intensive care unit water sources are persistently colonized with multi-drug resistant bacteria and are the site of extensive horizontal gene transfer of antibiotic resistance genes.</title>
        <authorList>
            <person name="Diorio-Toth L."/>
        </authorList>
    </citation>
    <scope>NUCLEOTIDE SEQUENCE</scope>
    <source>
        <strain evidence="1">GD03990</strain>
    </source>
</reference>
<accession>A0AA42MYH0</accession>
<sequence length="379" mass="42267">MNSVVKDITAILKKAGVNFQSLPKDWDNANLEAIFHHMVPERICEFDAKCIGEAVHYVGVLAEFAQATLGEFVPGNPRTMGAVDGTVTLEFEHAGQTVRFKFKQEGHWVADAFYVQLRKFCKKHLSGNFLSVDTNVSTDVYLPHKAIAQIEKKTRSFASTDALLDFVLAGATDADLLRIRDRLPWQVPFGYTNSGESLLTALVKSGANMDTFMTAFHAFGCGLPNRYGESSLELVERLHGIDLIPGYYGDGRETMGYAEIREKWGERLWHNNKPEYMCIINELGADLASMRFPATENLFEVSLCHAPVFKSWVDAAELRYFGAGNVYILDLLTLGPGGGSLHREIPADQVDVVIDLLRRYCLRTLWVVPGRDGAWVPAE</sequence>
<dbReference type="Proteomes" id="UP001158730">
    <property type="component" value="Unassembled WGS sequence"/>
</dbReference>
<proteinExistence type="predicted"/>
<evidence type="ECO:0000313" key="1">
    <source>
        <dbReference type="EMBL" id="MDH1053795.1"/>
    </source>
</evidence>
<evidence type="ECO:0000313" key="2">
    <source>
        <dbReference type="Proteomes" id="UP001158730"/>
    </source>
</evidence>
<dbReference type="RefSeq" id="WP_280052888.1">
    <property type="nucleotide sequence ID" value="NZ_JAOBYN010000002.1"/>
</dbReference>
<name>A0AA42MYH0_AQUAC</name>
<dbReference type="AlphaFoldDB" id="A0AA42MYH0"/>
<comment type="caution">
    <text evidence="1">The sequence shown here is derived from an EMBL/GenBank/DDBJ whole genome shotgun (WGS) entry which is preliminary data.</text>
</comment>